<dbReference type="OrthoDB" id="9796533at2"/>
<sequence length="377" mass="42076">MNKKLNLNDYNALNHILLFNNMSRTLLASELEISAPAVFKIIKKLVAKNLILQEEEILPSNGGRPRRGLIINKDYKKILGICLSEDFISLSVAYINGEVIETRNRKRANNLLQARFIKMLVEEIEYVLEKYGKENIGGIGITMPGLVDSNNGIVKKSSIFKNCNINIAQYIEDSFEIPCVADNDIRAILKAESLFGSLKLIDNALLVYMHNSIGASILINKKIYSGQNFAAGQLGKIFNDNNNTLGAYCKNSNIIEKFSGHEEIDIDKLDINEVLSKADKNMSPYKEVMDKVCEQIGFSLSNVIRILDIGKIVLAGDVFVNHPFMKDTITKYVKGNIDKEIFENTTIENSLLPTNIEALGALAIVIGNLFDGKKLIR</sequence>
<proteinExistence type="inferred from homology"/>
<gene>
    <name evidence="2" type="ORF">VC03_01655</name>
</gene>
<protein>
    <recommendedName>
        <fullName evidence="4">ROK family protein</fullName>
    </recommendedName>
</protein>
<evidence type="ECO:0008006" key="4">
    <source>
        <dbReference type="Google" id="ProtNLM"/>
    </source>
</evidence>
<keyword evidence="3" id="KW-1185">Reference proteome</keyword>
<dbReference type="InterPro" id="IPR043129">
    <property type="entry name" value="ATPase_NBD"/>
</dbReference>
<dbReference type="HOGENOM" id="CLU_036604_13_1_0"/>
<evidence type="ECO:0000313" key="3">
    <source>
        <dbReference type="Proteomes" id="UP000033103"/>
    </source>
</evidence>
<dbReference type="RefSeq" id="WP_046328378.1">
    <property type="nucleotide sequence ID" value="NZ_CP011280.1"/>
</dbReference>
<dbReference type="SUPFAM" id="SSF53067">
    <property type="entry name" value="Actin-like ATPase domain"/>
    <property type="match status" value="1"/>
</dbReference>
<dbReference type="InterPro" id="IPR036390">
    <property type="entry name" value="WH_DNA-bd_sf"/>
</dbReference>
<dbReference type="SUPFAM" id="SSF46785">
    <property type="entry name" value="Winged helix' DNA-binding domain"/>
    <property type="match status" value="1"/>
</dbReference>
<dbReference type="AlphaFoldDB" id="A0A0E3ZB22"/>
<organism evidence="2 3">
    <name type="scientific">Sneathia vaginalis</name>
    <dbReference type="NCBI Taxonomy" id="187101"/>
    <lineage>
        <taxon>Bacteria</taxon>
        <taxon>Fusobacteriati</taxon>
        <taxon>Fusobacteriota</taxon>
        <taxon>Fusobacteriia</taxon>
        <taxon>Fusobacteriales</taxon>
        <taxon>Leptotrichiaceae</taxon>
        <taxon>Sneathia</taxon>
    </lineage>
</organism>
<name>A0A0E3ZB22_9FUSO</name>
<dbReference type="PATRIC" id="fig|1069640.6.peg.313"/>
<dbReference type="STRING" id="187101.VC03_01655"/>
<dbReference type="InterPro" id="IPR000600">
    <property type="entry name" value="ROK"/>
</dbReference>
<dbReference type="Gene3D" id="1.10.10.10">
    <property type="entry name" value="Winged helix-like DNA-binding domain superfamily/Winged helix DNA-binding domain"/>
    <property type="match status" value="1"/>
</dbReference>
<dbReference type="PANTHER" id="PTHR18964">
    <property type="entry name" value="ROK (REPRESSOR, ORF, KINASE) FAMILY"/>
    <property type="match status" value="1"/>
</dbReference>
<dbReference type="PANTHER" id="PTHR18964:SF149">
    <property type="entry name" value="BIFUNCTIONAL UDP-N-ACETYLGLUCOSAMINE 2-EPIMERASE_N-ACETYLMANNOSAMINE KINASE"/>
    <property type="match status" value="1"/>
</dbReference>
<reference evidence="2 3" key="1">
    <citation type="journal article" date="2012" name="BMC Genomics">
        <title>Genomic sequence analysis and characterization of Sneathia amnii sp. nov.</title>
        <authorList>
            <consortium name="Vaginal Microbiome Consortium (additional members)"/>
            <person name="Harwich M.D.Jr."/>
            <person name="Serrano M.G."/>
            <person name="Fettweis J.M."/>
            <person name="Alves J.M."/>
            <person name="Reimers M.A."/>
            <person name="Buck G.A."/>
            <person name="Jefferson K.K."/>
        </authorList>
    </citation>
    <scope>NUCLEOTIDE SEQUENCE [LARGE SCALE GENOMIC DNA]</scope>
    <source>
        <strain evidence="2 3">SN35</strain>
    </source>
</reference>
<dbReference type="InterPro" id="IPR036388">
    <property type="entry name" value="WH-like_DNA-bd_sf"/>
</dbReference>
<dbReference type="Pfam" id="PF00480">
    <property type="entry name" value="ROK"/>
    <property type="match status" value="1"/>
</dbReference>
<evidence type="ECO:0000313" key="2">
    <source>
        <dbReference type="EMBL" id="AKC95272.1"/>
    </source>
</evidence>
<dbReference type="Gene3D" id="3.30.420.40">
    <property type="match status" value="2"/>
</dbReference>
<dbReference type="EMBL" id="CP011280">
    <property type="protein sequence ID" value="AKC95272.1"/>
    <property type="molecule type" value="Genomic_DNA"/>
</dbReference>
<accession>A0A0E3ZB22</accession>
<dbReference type="KEGG" id="sns:VC03_01655"/>
<dbReference type="Proteomes" id="UP000033103">
    <property type="component" value="Chromosome"/>
</dbReference>
<comment type="similarity">
    <text evidence="1">Belongs to the ROK (NagC/XylR) family.</text>
</comment>
<evidence type="ECO:0000256" key="1">
    <source>
        <dbReference type="ARBA" id="ARBA00006479"/>
    </source>
</evidence>